<accession>A0A2A2LD98</accession>
<dbReference type="EMBL" id="LIAE01006892">
    <property type="protein sequence ID" value="PAV84065.1"/>
    <property type="molecule type" value="Genomic_DNA"/>
</dbReference>
<dbReference type="Proteomes" id="UP000218231">
    <property type="component" value="Unassembled WGS sequence"/>
</dbReference>
<evidence type="ECO:0008006" key="4">
    <source>
        <dbReference type="Google" id="ProtNLM"/>
    </source>
</evidence>
<evidence type="ECO:0000313" key="3">
    <source>
        <dbReference type="Proteomes" id="UP000218231"/>
    </source>
</evidence>
<protein>
    <recommendedName>
        <fullName evidence="4">Invertebrate defensins family profile domain-containing protein</fullName>
    </recommendedName>
</protein>
<name>A0A2A2LD98_9BILA</name>
<feature type="signal peptide" evidence="1">
    <location>
        <begin position="1"/>
        <end position="23"/>
    </location>
</feature>
<proteinExistence type="predicted"/>
<reference evidence="2 3" key="1">
    <citation type="journal article" date="2017" name="Curr. Biol.">
        <title>Genome architecture and evolution of a unichromosomal asexual nematode.</title>
        <authorList>
            <person name="Fradin H."/>
            <person name="Zegar C."/>
            <person name="Gutwein M."/>
            <person name="Lucas J."/>
            <person name="Kovtun M."/>
            <person name="Corcoran D."/>
            <person name="Baugh L.R."/>
            <person name="Kiontke K."/>
            <person name="Gunsalus K."/>
            <person name="Fitch D.H."/>
            <person name="Piano F."/>
        </authorList>
    </citation>
    <scope>NUCLEOTIDE SEQUENCE [LARGE SCALE GENOMIC DNA]</scope>
    <source>
        <strain evidence="2">PF1309</strain>
    </source>
</reference>
<keyword evidence="3" id="KW-1185">Reference proteome</keyword>
<evidence type="ECO:0000256" key="1">
    <source>
        <dbReference type="SAM" id="SignalP"/>
    </source>
</evidence>
<comment type="caution">
    <text evidence="2">The sequence shown here is derived from an EMBL/GenBank/DDBJ whole genome shotgun (WGS) entry which is preliminary data.</text>
</comment>
<sequence>MKLHLLFLALFILSLISFDSTEGSAIKCQFLGESGCEAYCASKQCATGKCKDELCICSSCKGHPEDQEFPIDLEE</sequence>
<feature type="chain" id="PRO_5013059173" description="Invertebrate defensins family profile domain-containing protein" evidence="1">
    <location>
        <begin position="24"/>
        <end position="75"/>
    </location>
</feature>
<organism evidence="2 3">
    <name type="scientific">Diploscapter pachys</name>
    <dbReference type="NCBI Taxonomy" id="2018661"/>
    <lineage>
        <taxon>Eukaryota</taxon>
        <taxon>Metazoa</taxon>
        <taxon>Ecdysozoa</taxon>
        <taxon>Nematoda</taxon>
        <taxon>Chromadorea</taxon>
        <taxon>Rhabditida</taxon>
        <taxon>Rhabditina</taxon>
        <taxon>Rhabditomorpha</taxon>
        <taxon>Rhabditoidea</taxon>
        <taxon>Rhabditidae</taxon>
        <taxon>Diploscapter</taxon>
    </lineage>
</organism>
<dbReference type="AlphaFoldDB" id="A0A2A2LD98"/>
<gene>
    <name evidence="2" type="ORF">WR25_10208</name>
</gene>
<keyword evidence="1" id="KW-0732">Signal</keyword>
<evidence type="ECO:0000313" key="2">
    <source>
        <dbReference type="EMBL" id="PAV84065.1"/>
    </source>
</evidence>